<dbReference type="Pfam" id="PF00929">
    <property type="entry name" value="RNase_T"/>
    <property type="match status" value="1"/>
</dbReference>
<dbReference type="CDD" id="cd06130">
    <property type="entry name" value="DNA_pol_III_epsilon_like"/>
    <property type="match status" value="1"/>
</dbReference>
<organism evidence="2 3">
    <name type="scientific">Arthrobacter horti</name>
    <dbReference type="NCBI Taxonomy" id="3068273"/>
    <lineage>
        <taxon>Bacteria</taxon>
        <taxon>Bacillati</taxon>
        <taxon>Actinomycetota</taxon>
        <taxon>Actinomycetes</taxon>
        <taxon>Micrococcales</taxon>
        <taxon>Micrococcaceae</taxon>
        <taxon>Arthrobacter</taxon>
    </lineage>
</organism>
<name>A0ABT9ILU2_9MICC</name>
<dbReference type="InterPro" id="IPR036397">
    <property type="entry name" value="RNaseH_sf"/>
</dbReference>
<dbReference type="EMBL" id="JAVALS010000002">
    <property type="protein sequence ID" value="MDP5226558.1"/>
    <property type="molecule type" value="Genomic_DNA"/>
</dbReference>
<dbReference type="InterPro" id="IPR012337">
    <property type="entry name" value="RNaseH-like_sf"/>
</dbReference>
<reference evidence="2 3" key="1">
    <citation type="submission" date="2023-08" db="EMBL/GenBank/DDBJ databases">
        <title>Arthrobacter horti sp. nov., isolated from forest soil.</title>
        <authorList>
            <person name="Park M."/>
        </authorList>
    </citation>
    <scope>NUCLEOTIDE SEQUENCE [LARGE SCALE GENOMIC DNA]</scope>
    <source>
        <strain evidence="2 3">YJM1</strain>
    </source>
</reference>
<dbReference type="InterPro" id="IPR013520">
    <property type="entry name" value="Ribonucl_H"/>
</dbReference>
<keyword evidence="2" id="KW-0540">Nuclease</keyword>
<dbReference type="SUPFAM" id="SSF53098">
    <property type="entry name" value="Ribonuclease H-like"/>
    <property type="match status" value="1"/>
</dbReference>
<dbReference type="EC" id="3.1.-.-" evidence="2"/>
<protein>
    <submittedName>
        <fullName evidence="2">3'-5' exonuclease</fullName>
        <ecNumber evidence="2">3.1.-.-</ecNumber>
    </submittedName>
</protein>
<dbReference type="RefSeq" id="WP_305995602.1">
    <property type="nucleotide sequence ID" value="NZ_JAVALS010000002.1"/>
</dbReference>
<evidence type="ECO:0000313" key="2">
    <source>
        <dbReference type="EMBL" id="MDP5226558.1"/>
    </source>
</evidence>
<evidence type="ECO:0000313" key="3">
    <source>
        <dbReference type="Proteomes" id="UP001232725"/>
    </source>
</evidence>
<sequence length="215" mass="22824">MNNIASLASVPASGLDFTAIDFETANSDRGSVCAVGLAKVIGGAVVDTTSWLIAPPEPVRWFDSFNTAIHGIRAVDVATAPGWEESAEQIASYVGGDHLVAHNAAFDASVIRKAGEHTGHPFPGREVYCSFRLAQRLLDLPKYKLPIVAAELGVSGFRHHDAGDDARVCAEIVIALAGRHGATAVEGLWERPTSAVGDMYPLPRKTRQPRVTGEA</sequence>
<dbReference type="SMART" id="SM00479">
    <property type="entry name" value="EXOIII"/>
    <property type="match status" value="1"/>
</dbReference>
<gene>
    <name evidence="2" type="ORF">Q9R02_05250</name>
</gene>
<keyword evidence="2" id="KW-0269">Exonuclease</keyword>
<keyword evidence="2" id="KW-0378">Hydrolase</keyword>
<proteinExistence type="predicted"/>
<dbReference type="PANTHER" id="PTHR30231">
    <property type="entry name" value="DNA POLYMERASE III SUBUNIT EPSILON"/>
    <property type="match status" value="1"/>
</dbReference>
<keyword evidence="3" id="KW-1185">Reference proteome</keyword>
<dbReference type="GO" id="GO:0004527">
    <property type="term" value="F:exonuclease activity"/>
    <property type="evidence" value="ECO:0007669"/>
    <property type="project" value="UniProtKB-KW"/>
</dbReference>
<accession>A0ABT9ILU2</accession>
<comment type="caution">
    <text evidence="2">The sequence shown here is derived from an EMBL/GenBank/DDBJ whole genome shotgun (WGS) entry which is preliminary data.</text>
</comment>
<evidence type="ECO:0000259" key="1">
    <source>
        <dbReference type="SMART" id="SM00479"/>
    </source>
</evidence>
<dbReference type="Proteomes" id="UP001232725">
    <property type="component" value="Unassembled WGS sequence"/>
</dbReference>
<feature type="domain" description="Exonuclease" evidence="1">
    <location>
        <begin position="16"/>
        <end position="182"/>
    </location>
</feature>
<dbReference type="Gene3D" id="3.30.420.10">
    <property type="entry name" value="Ribonuclease H-like superfamily/Ribonuclease H"/>
    <property type="match status" value="1"/>
</dbReference>
<dbReference type="PANTHER" id="PTHR30231:SF42">
    <property type="entry name" value="EXONUCLEASE"/>
    <property type="match status" value="1"/>
</dbReference>